<dbReference type="InterPro" id="IPR019676">
    <property type="entry name" value="DUF2529"/>
</dbReference>
<feature type="domain" description="DUF2529" evidence="1">
    <location>
        <begin position="1"/>
        <end position="169"/>
    </location>
</feature>
<sequence length="173" mass="19131">MKIFSTQLQGIFKKITEREEEQFEDGARLLAQAAAGPGKLLIYTTPSMKGNAINVTEHPDAAGHITHQETTDTSLEAIDRALILAGYEEKKELETTVSHLREHDVPFVVIAPFPAEEMEHFLEPTDVWIDTYTRGGLVPDESGSRLGAPFTLTALFASQLLLLQINELLGELD</sequence>
<keyword evidence="3" id="KW-1185">Reference proteome</keyword>
<gene>
    <name evidence="2" type="ORF">SAMN05192534_1142</name>
</gene>
<proteinExistence type="predicted"/>
<name>A0A1G8G1M8_9BACI</name>
<accession>A0A1G8G1M8</accession>
<dbReference type="Proteomes" id="UP000199163">
    <property type="component" value="Unassembled WGS sequence"/>
</dbReference>
<evidence type="ECO:0000313" key="2">
    <source>
        <dbReference type="EMBL" id="SDH88308.1"/>
    </source>
</evidence>
<dbReference type="RefSeq" id="WP_091274015.1">
    <property type="nucleotide sequence ID" value="NZ_FNDK01000014.1"/>
</dbReference>
<dbReference type="OrthoDB" id="2737584at2"/>
<dbReference type="AlphaFoldDB" id="A0A1G8G1M8"/>
<evidence type="ECO:0000313" key="3">
    <source>
        <dbReference type="Proteomes" id="UP000199163"/>
    </source>
</evidence>
<evidence type="ECO:0000259" key="1">
    <source>
        <dbReference type="Pfam" id="PF10740"/>
    </source>
</evidence>
<dbReference type="Pfam" id="PF10740">
    <property type="entry name" value="DUF2529"/>
    <property type="match status" value="1"/>
</dbReference>
<dbReference type="Gene3D" id="3.40.50.10490">
    <property type="entry name" value="Glucose-6-phosphate isomerase like protein, domain 1"/>
    <property type="match status" value="1"/>
</dbReference>
<reference evidence="2 3" key="1">
    <citation type="submission" date="2016-10" db="EMBL/GenBank/DDBJ databases">
        <authorList>
            <person name="de Groot N.N."/>
        </authorList>
    </citation>
    <scope>NUCLEOTIDE SEQUENCE [LARGE SCALE GENOMIC DNA]</scope>
    <source>
        <strain evidence="2 3">DSM 21632</strain>
    </source>
</reference>
<protein>
    <recommendedName>
        <fullName evidence="1">DUF2529 domain-containing protein</fullName>
    </recommendedName>
</protein>
<dbReference type="STRING" id="568899.SAMN05192534_1142"/>
<dbReference type="EMBL" id="FNDK01000014">
    <property type="protein sequence ID" value="SDH88308.1"/>
    <property type="molecule type" value="Genomic_DNA"/>
</dbReference>
<organism evidence="2 3">
    <name type="scientific">Alteribacillus persepolensis</name>
    <dbReference type="NCBI Taxonomy" id="568899"/>
    <lineage>
        <taxon>Bacteria</taxon>
        <taxon>Bacillati</taxon>
        <taxon>Bacillota</taxon>
        <taxon>Bacilli</taxon>
        <taxon>Bacillales</taxon>
        <taxon>Bacillaceae</taxon>
        <taxon>Alteribacillus</taxon>
    </lineage>
</organism>